<dbReference type="InterPro" id="IPR020562">
    <property type="entry name" value="PRibGlycinamide_synth_N"/>
</dbReference>
<evidence type="ECO:0000256" key="9">
    <source>
        <dbReference type="ARBA" id="ARBA00038345"/>
    </source>
</evidence>
<comment type="similarity">
    <text evidence="9 12">Belongs to the GARS family.</text>
</comment>
<evidence type="ECO:0000256" key="6">
    <source>
        <dbReference type="ARBA" id="ARBA00022741"/>
    </source>
</evidence>
<evidence type="ECO:0000313" key="16">
    <source>
        <dbReference type="Proteomes" id="UP001525379"/>
    </source>
</evidence>
<evidence type="ECO:0000259" key="14">
    <source>
        <dbReference type="PROSITE" id="PS50975"/>
    </source>
</evidence>
<sequence>MKILVLGSGAREHALVAALAQEGTHELICAPGNPGIEQLATTIRVDANKPQLVADFAEEERVELVVIGPEAPLVAGVADELRRRGIPVFGPNQEPAKLEGSKTFAKQAMQRAGVPTGGAQLCTTMEEVERTLDQFGAPYVVKADGLASGKGVLVTEDRQAALIHADTWIPAGPILIEEFLDGLEVSQFVISDGETTRALPPAQDFKRIGDGDTGPNTGGMGAYSPVPFLNERFGSQEAFSEEVVRTVAQPIIDELRANGQPFQGLLYCGLIVTADGMRVIEFNARFGDPETQVVLPRLDMPLSELLYASATGTLADTPNPLPIKQNAAVTLVLASEGYPDAVQSGRPLQGLEDAEAIEGVHVMHAATGDAGEGEGLRATGGRVLNVVAEGATLTAARTRAYEGMAKISLEGGHFRRDIAERAAADAERQAKA</sequence>
<comment type="cofactor">
    <cofactor evidence="2">
        <name>Mg(2+)</name>
        <dbReference type="ChEBI" id="CHEBI:18420"/>
    </cofactor>
</comment>
<organism evidence="15 16">
    <name type="scientific">Pseudoclavibacter albus</name>
    <dbReference type="NCBI Taxonomy" id="272241"/>
    <lineage>
        <taxon>Bacteria</taxon>
        <taxon>Bacillati</taxon>
        <taxon>Actinomycetota</taxon>
        <taxon>Actinomycetes</taxon>
        <taxon>Micrococcales</taxon>
        <taxon>Microbacteriaceae</taxon>
        <taxon>Pseudoclavibacter</taxon>
    </lineage>
</organism>
<comment type="cofactor">
    <cofactor evidence="1">
        <name>Mn(2+)</name>
        <dbReference type="ChEBI" id="CHEBI:29035"/>
    </cofactor>
</comment>
<dbReference type="Proteomes" id="UP001525379">
    <property type="component" value="Unassembled WGS sequence"/>
</dbReference>
<dbReference type="SUPFAM" id="SSF52440">
    <property type="entry name" value="PreATP-grasp domain"/>
    <property type="match status" value="1"/>
</dbReference>
<evidence type="ECO:0000256" key="12">
    <source>
        <dbReference type="HAMAP-Rule" id="MF_00138"/>
    </source>
</evidence>
<keyword evidence="7 12" id="KW-0658">Purine biosynthesis</keyword>
<dbReference type="EMBL" id="JALXSQ010000023">
    <property type="protein sequence ID" value="MCT2043017.1"/>
    <property type="molecule type" value="Genomic_DNA"/>
</dbReference>
<evidence type="ECO:0000256" key="4">
    <source>
        <dbReference type="ARBA" id="ARBA00013255"/>
    </source>
</evidence>
<accession>A0ABT2HXH4</accession>
<dbReference type="InterPro" id="IPR011761">
    <property type="entry name" value="ATP-grasp"/>
</dbReference>
<dbReference type="SUPFAM" id="SSF56059">
    <property type="entry name" value="Glutathione synthetase ATP-binding domain-like"/>
    <property type="match status" value="1"/>
</dbReference>
<comment type="caution">
    <text evidence="15">The sequence shown here is derived from an EMBL/GenBank/DDBJ whole genome shotgun (WGS) entry which is preliminary data.</text>
</comment>
<proteinExistence type="inferred from homology"/>
<evidence type="ECO:0000256" key="8">
    <source>
        <dbReference type="ARBA" id="ARBA00022840"/>
    </source>
</evidence>
<dbReference type="Gene3D" id="3.90.600.10">
    <property type="entry name" value="Phosphoribosylglycinamide synthetase, C-terminal domain"/>
    <property type="match status" value="1"/>
</dbReference>
<dbReference type="PROSITE" id="PS00184">
    <property type="entry name" value="GARS"/>
    <property type="match status" value="1"/>
</dbReference>
<dbReference type="Pfam" id="PF02843">
    <property type="entry name" value="GARS_C"/>
    <property type="match status" value="1"/>
</dbReference>
<keyword evidence="8 13" id="KW-0067">ATP-binding</keyword>
<dbReference type="EC" id="6.3.4.13" evidence="4 12"/>
<dbReference type="PANTHER" id="PTHR43472">
    <property type="entry name" value="PHOSPHORIBOSYLAMINE--GLYCINE LIGASE"/>
    <property type="match status" value="1"/>
</dbReference>
<dbReference type="SUPFAM" id="SSF51246">
    <property type="entry name" value="Rudiment single hybrid motif"/>
    <property type="match status" value="1"/>
</dbReference>
<keyword evidence="6 13" id="KW-0547">Nucleotide-binding</keyword>
<dbReference type="HAMAP" id="MF_00138">
    <property type="entry name" value="GARS"/>
    <property type="match status" value="1"/>
</dbReference>
<evidence type="ECO:0000256" key="11">
    <source>
        <dbReference type="ARBA" id="ARBA00042864"/>
    </source>
</evidence>
<dbReference type="Gene3D" id="3.30.470.20">
    <property type="entry name" value="ATP-grasp fold, B domain"/>
    <property type="match status" value="1"/>
</dbReference>
<gene>
    <name evidence="12 15" type="primary">purD</name>
    <name evidence="15" type="ORF">M3D15_06690</name>
</gene>
<dbReference type="Pfam" id="PF01071">
    <property type="entry name" value="GARS_A"/>
    <property type="match status" value="1"/>
</dbReference>
<name>A0ABT2HXH4_9MICO</name>
<feature type="domain" description="ATP-grasp" evidence="14">
    <location>
        <begin position="106"/>
        <end position="311"/>
    </location>
</feature>
<evidence type="ECO:0000313" key="15">
    <source>
        <dbReference type="EMBL" id="MCT2043017.1"/>
    </source>
</evidence>
<evidence type="ECO:0000256" key="10">
    <source>
        <dbReference type="ARBA" id="ARBA00042242"/>
    </source>
</evidence>
<dbReference type="InterPro" id="IPR016185">
    <property type="entry name" value="PreATP-grasp_dom_sf"/>
</dbReference>
<evidence type="ECO:0000256" key="2">
    <source>
        <dbReference type="ARBA" id="ARBA00001946"/>
    </source>
</evidence>
<dbReference type="Gene3D" id="3.30.1490.20">
    <property type="entry name" value="ATP-grasp fold, A domain"/>
    <property type="match status" value="1"/>
</dbReference>
<dbReference type="GO" id="GO:0004637">
    <property type="term" value="F:phosphoribosylamine-glycine ligase activity"/>
    <property type="evidence" value="ECO:0007669"/>
    <property type="project" value="UniProtKB-EC"/>
</dbReference>
<dbReference type="InterPro" id="IPR013815">
    <property type="entry name" value="ATP_grasp_subdomain_1"/>
</dbReference>
<reference evidence="15 16" key="1">
    <citation type="submission" date="2022-04" db="EMBL/GenBank/DDBJ databases">
        <title>Human microbiome associated bacterial genomes.</title>
        <authorList>
            <person name="Sandstrom S."/>
            <person name="Salamzade R."/>
            <person name="Kalan L.R."/>
        </authorList>
    </citation>
    <scope>NUCLEOTIDE SEQUENCE [LARGE SCALE GENOMIC DNA]</scope>
    <source>
        <strain evidence="16">p3-SID1799</strain>
    </source>
</reference>
<comment type="catalytic activity">
    <reaction evidence="12">
        <text>5-phospho-beta-D-ribosylamine + glycine + ATP = N(1)-(5-phospho-beta-D-ribosyl)glycinamide + ADP + phosphate + H(+)</text>
        <dbReference type="Rhea" id="RHEA:17453"/>
        <dbReference type="ChEBI" id="CHEBI:15378"/>
        <dbReference type="ChEBI" id="CHEBI:30616"/>
        <dbReference type="ChEBI" id="CHEBI:43474"/>
        <dbReference type="ChEBI" id="CHEBI:57305"/>
        <dbReference type="ChEBI" id="CHEBI:58681"/>
        <dbReference type="ChEBI" id="CHEBI:143788"/>
        <dbReference type="ChEBI" id="CHEBI:456216"/>
        <dbReference type="EC" id="6.3.4.13"/>
    </reaction>
</comment>
<dbReference type="InterPro" id="IPR000115">
    <property type="entry name" value="PRibGlycinamide_synth"/>
</dbReference>
<comment type="pathway">
    <text evidence="3 12">Purine metabolism; IMP biosynthesis via de novo pathway; N(1)-(5-phospho-D-ribosyl)glycinamide from 5-phospho-alpha-D-ribose 1-diphosphate: step 2/2.</text>
</comment>
<dbReference type="Gene3D" id="3.40.50.20">
    <property type="match status" value="1"/>
</dbReference>
<evidence type="ECO:0000256" key="7">
    <source>
        <dbReference type="ARBA" id="ARBA00022755"/>
    </source>
</evidence>
<dbReference type="InterPro" id="IPR020560">
    <property type="entry name" value="PRibGlycinamide_synth_C-dom"/>
</dbReference>
<dbReference type="InterPro" id="IPR037123">
    <property type="entry name" value="PRibGlycinamide_synth_C_sf"/>
</dbReference>
<dbReference type="RefSeq" id="WP_260104308.1">
    <property type="nucleotide sequence ID" value="NZ_JALXSQ010000023.1"/>
</dbReference>
<dbReference type="Pfam" id="PF02844">
    <property type="entry name" value="GARS_N"/>
    <property type="match status" value="1"/>
</dbReference>
<evidence type="ECO:0000256" key="13">
    <source>
        <dbReference type="PROSITE-ProRule" id="PRU00409"/>
    </source>
</evidence>
<dbReference type="PROSITE" id="PS50975">
    <property type="entry name" value="ATP_GRASP"/>
    <property type="match status" value="1"/>
</dbReference>
<dbReference type="InterPro" id="IPR020559">
    <property type="entry name" value="PRibGlycinamide_synth_CS"/>
</dbReference>
<dbReference type="SMART" id="SM01209">
    <property type="entry name" value="GARS_A"/>
    <property type="match status" value="1"/>
</dbReference>
<evidence type="ECO:0000256" key="3">
    <source>
        <dbReference type="ARBA" id="ARBA00005174"/>
    </source>
</evidence>
<protein>
    <recommendedName>
        <fullName evidence="4 12">Phosphoribosylamine--glycine ligase</fullName>
        <ecNumber evidence="4 12">6.3.4.13</ecNumber>
    </recommendedName>
    <alternativeName>
        <fullName evidence="12">GARS</fullName>
    </alternativeName>
    <alternativeName>
        <fullName evidence="10 12">Glycinamide ribonucleotide synthetase</fullName>
    </alternativeName>
    <alternativeName>
        <fullName evidence="11 12">Phosphoribosylglycinamide synthetase</fullName>
    </alternativeName>
</protein>
<dbReference type="InterPro" id="IPR020561">
    <property type="entry name" value="PRibGlycinamid_synth_ATP-grasp"/>
</dbReference>
<dbReference type="NCBIfam" id="TIGR00877">
    <property type="entry name" value="purD"/>
    <property type="match status" value="1"/>
</dbReference>
<evidence type="ECO:0000256" key="1">
    <source>
        <dbReference type="ARBA" id="ARBA00001936"/>
    </source>
</evidence>
<evidence type="ECO:0000256" key="5">
    <source>
        <dbReference type="ARBA" id="ARBA00022598"/>
    </source>
</evidence>
<dbReference type="SMART" id="SM01210">
    <property type="entry name" value="GARS_C"/>
    <property type="match status" value="1"/>
</dbReference>
<dbReference type="InterPro" id="IPR011054">
    <property type="entry name" value="Rudment_hybrid_motif"/>
</dbReference>
<keyword evidence="16" id="KW-1185">Reference proteome</keyword>
<keyword evidence="5 12" id="KW-0436">Ligase</keyword>
<dbReference type="PANTHER" id="PTHR43472:SF1">
    <property type="entry name" value="PHOSPHORIBOSYLAMINE--GLYCINE LIGASE, CHLOROPLASTIC"/>
    <property type="match status" value="1"/>
</dbReference>